<comment type="function">
    <text evidence="11 15">F(1)F(0) ATP synthase produces ATP from ADP in the presence of a proton or sodium gradient. F-type ATPases consist of two structural domains, F(1) containing the extramembraneous catalytic core and F(0) containing the membrane proton channel, linked together by a central stalk and a peripheral stalk. During catalysis, ATP synthesis in the catalytic domain of F(1) is coupled via a rotary mechanism of the central stalk subunits to proton translocation.</text>
</comment>
<evidence type="ECO:0000256" key="14">
    <source>
        <dbReference type="ARBA" id="ARBA00037847"/>
    </source>
</evidence>
<evidence type="ECO:0000256" key="3">
    <source>
        <dbReference type="ARBA" id="ARBA00022475"/>
    </source>
</evidence>
<evidence type="ECO:0000313" key="18">
    <source>
        <dbReference type="EMBL" id="KFZ30971.1"/>
    </source>
</evidence>
<dbReference type="PANTHER" id="PTHR33445">
    <property type="entry name" value="ATP SYNTHASE SUBUNIT B', CHLOROPLASTIC"/>
    <property type="match status" value="1"/>
</dbReference>
<dbReference type="InterPro" id="IPR028987">
    <property type="entry name" value="ATP_synth_B-like_membr_sf"/>
</dbReference>
<keyword evidence="10 15" id="KW-0066">ATP synthesis</keyword>
<dbReference type="OrthoDB" id="9788020at2"/>
<keyword evidence="9 15" id="KW-0472">Membrane</keyword>
<comment type="function">
    <text evidence="12">Component of the F(0) channel, it forms part of the peripheral stalk, linking F(1) to F(0). The b'-subunit is a diverged and duplicated form of b found in plants and photosynthetic bacteria.</text>
</comment>
<dbReference type="Gene3D" id="6.10.250.1580">
    <property type="match status" value="1"/>
</dbReference>
<dbReference type="InterPro" id="IPR050059">
    <property type="entry name" value="ATP_synthase_B_chain"/>
</dbReference>
<keyword evidence="8 15" id="KW-0406">Ion transport</keyword>
<dbReference type="EMBL" id="JPER01000003">
    <property type="protein sequence ID" value="KFZ30971.1"/>
    <property type="molecule type" value="Genomic_DNA"/>
</dbReference>
<sequence length="156" mass="17360">MNLNMTLIGELIAFIVFVLFCMKFVWPPLNNAIEARQKKIADGLAAGERAEKDLELAQAKIADELNDAKAQASEIIAQAKKRAEETIDDGKKRGEQEREKLIAAGQAEIKAERNRVREELRKQVAVLAVAGAEKIIEREIDKDAHSDIVEKLVAEL</sequence>
<keyword evidence="6 15" id="KW-0375">Hydrogen ion transport</keyword>
<evidence type="ECO:0000256" key="9">
    <source>
        <dbReference type="ARBA" id="ARBA00023136"/>
    </source>
</evidence>
<evidence type="ECO:0000256" key="10">
    <source>
        <dbReference type="ARBA" id="ARBA00023310"/>
    </source>
</evidence>
<accession>A0A094JEI0</accession>
<dbReference type="GO" id="GO:0016787">
    <property type="term" value="F:hydrolase activity"/>
    <property type="evidence" value="ECO:0007669"/>
    <property type="project" value="UniProtKB-KW"/>
</dbReference>
<organism evidence="18 19">
    <name type="scientific">Pseudidiomarina salinarum</name>
    <dbReference type="NCBI Taxonomy" id="435908"/>
    <lineage>
        <taxon>Bacteria</taxon>
        <taxon>Pseudomonadati</taxon>
        <taxon>Pseudomonadota</taxon>
        <taxon>Gammaproteobacteria</taxon>
        <taxon>Alteromonadales</taxon>
        <taxon>Idiomarinaceae</taxon>
        <taxon>Pseudidiomarina</taxon>
    </lineage>
</organism>
<dbReference type="NCBIfam" id="NF004413">
    <property type="entry name" value="PRK05759.1-4"/>
    <property type="match status" value="1"/>
</dbReference>
<dbReference type="GO" id="GO:0012505">
    <property type="term" value="C:endomembrane system"/>
    <property type="evidence" value="ECO:0007669"/>
    <property type="project" value="UniProtKB-SubCell"/>
</dbReference>
<keyword evidence="17" id="KW-0175">Coiled coil</keyword>
<evidence type="ECO:0000256" key="13">
    <source>
        <dbReference type="ARBA" id="ARBA00026054"/>
    </source>
</evidence>
<evidence type="ECO:0000256" key="2">
    <source>
        <dbReference type="ARBA" id="ARBA00022448"/>
    </source>
</evidence>
<dbReference type="GO" id="GO:0046933">
    <property type="term" value="F:proton-transporting ATP synthase activity, rotational mechanism"/>
    <property type="evidence" value="ECO:0007669"/>
    <property type="project" value="UniProtKB-UniRule"/>
</dbReference>
<feature type="coiled-coil region" evidence="17">
    <location>
        <begin position="47"/>
        <end position="100"/>
    </location>
</feature>
<keyword evidence="3 15" id="KW-1003">Cell membrane</keyword>
<keyword evidence="2 15" id="KW-0813">Transport</keyword>
<evidence type="ECO:0000256" key="16">
    <source>
        <dbReference type="RuleBase" id="RU003848"/>
    </source>
</evidence>
<reference evidence="18 19" key="1">
    <citation type="submission" date="2014-06" db="EMBL/GenBank/DDBJ databases">
        <title>The draft genome sequence of Idiomarina salinarum ISL-52.</title>
        <authorList>
            <person name="Du J."/>
            <person name="Shao Z."/>
        </authorList>
    </citation>
    <scope>NUCLEOTIDE SEQUENCE [LARGE SCALE GENOMIC DNA]</scope>
    <source>
        <strain evidence="18 19">ISL-52</strain>
    </source>
</reference>
<dbReference type="HAMAP" id="MF_01398">
    <property type="entry name" value="ATP_synth_b_bprime"/>
    <property type="match status" value="1"/>
</dbReference>
<dbReference type="GO" id="GO:0005886">
    <property type="term" value="C:plasma membrane"/>
    <property type="evidence" value="ECO:0007669"/>
    <property type="project" value="UniProtKB-SubCell"/>
</dbReference>
<evidence type="ECO:0000256" key="15">
    <source>
        <dbReference type="HAMAP-Rule" id="MF_01398"/>
    </source>
</evidence>
<comment type="subunit">
    <text evidence="13">F-type ATPases have 2 components, F(1) - the catalytic core - and F(0) - the membrane proton channel. F(1) has five subunits: alpha(3), beta(3), gamma(1), delta(1), epsilon(1). F(0) has four main subunits: a(1), b(2) and c(10-14). The alpha and beta chains form an alternating ring which encloses part of the gamma chain. F(1) is attached to F(0) by a central stalk formed by the gamma and epsilon chains, while a peripheral stalk is formed by the delta and b chains.</text>
</comment>
<dbReference type="InterPro" id="IPR005864">
    <property type="entry name" value="ATP_synth_F0_bsu_bac"/>
</dbReference>
<dbReference type="RefSeq" id="WP_034775575.1">
    <property type="nucleotide sequence ID" value="NZ_JPER01000003.1"/>
</dbReference>
<dbReference type="Pfam" id="PF00430">
    <property type="entry name" value="ATP-synt_B"/>
    <property type="match status" value="1"/>
</dbReference>
<evidence type="ECO:0000256" key="11">
    <source>
        <dbReference type="ARBA" id="ARBA00025198"/>
    </source>
</evidence>
<proteinExistence type="inferred from homology"/>
<dbReference type="NCBIfam" id="TIGR01144">
    <property type="entry name" value="ATP_synt_b"/>
    <property type="match status" value="1"/>
</dbReference>
<keyword evidence="5 15" id="KW-0812">Transmembrane</keyword>
<dbReference type="CDD" id="cd06503">
    <property type="entry name" value="ATP-synt_Fo_b"/>
    <property type="match status" value="1"/>
</dbReference>
<comment type="subcellular location">
    <subcellularLocation>
        <location evidence="15">Cell membrane</location>
        <topology evidence="15">Single-pass membrane protein</topology>
    </subcellularLocation>
    <subcellularLocation>
        <location evidence="14">Endomembrane system</location>
        <topology evidence="14">Single-pass membrane protein</topology>
    </subcellularLocation>
</comment>
<keyword evidence="4 15" id="KW-0138">CF(0)</keyword>
<keyword evidence="19" id="KW-1185">Reference proteome</keyword>
<gene>
    <name evidence="15" type="primary">atpF</name>
    <name evidence="18" type="ORF">IDSA_07835</name>
</gene>
<dbReference type="PANTHER" id="PTHR33445:SF1">
    <property type="entry name" value="ATP SYNTHASE SUBUNIT B"/>
    <property type="match status" value="1"/>
</dbReference>
<comment type="subunit">
    <text evidence="15">F-type ATPases have 2 components, F(1) - the catalytic core - and F(0) - the membrane proton channel. F(1) has five subunits: alpha(3), beta(3), gamma(1), delta(1), epsilon(1). F(0) has three main subunits: a(1), b(2) and c(10-14). The alpha and beta chains form an alternating ring which encloses part of the gamma chain. F(1) is attached to F(0) by a central stalk formed by the gamma and epsilon chains, while a peripheral stalk is formed by the delta and b chains.</text>
</comment>
<evidence type="ECO:0000256" key="6">
    <source>
        <dbReference type="ARBA" id="ARBA00022781"/>
    </source>
</evidence>
<evidence type="ECO:0000256" key="1">
    <source>
        <dbReference type="ARBA" id="ARBA00005513"/>
    </source>
</evidence>
<protein>
    <recommendedName>
        <fullName evidence="15">ATP synthase subunit b</fullName>
    </recommendedName>
    <alternativeName>
        <fullName evidence="15">ATP synthase F(0) sector subunit b</fullName>
    </alternativeName>
    <alternativeName>
        <fullName evidence="15">ATPase subunit I</fullName>
    </alternativeName>
    <alternativeName>
        <fullName evidence="15">F-type ATPase subunit b</fullName>
        <shortName evidence="15">F-ATPase subunit b</shortName>
    </alternativeName>
</protein>
<dbReference type="GO" id="GO:0046961">
    <property type="term" value="F:proton-transporting ATPase activity, rotational mechanism"/>
    <property type="evidence" value="ECO:0007669"/>
    <property type="project" value="TreeGrafter"/>
</dbReference>
<dbReference type="InterPro" id="IPR002146">
    <property type="entry name" value="ATP_synth_b/b'su_bac/chlpt"/>
</dbReference>
<dbReference type="eggNOG" id="COG0711">
    <property type="taxonomic scope" value="Bacteria"/>
</dbReference>
<evidence type="ECO:0000256" key="4">
    <source>
        <dbReference type="ARBA" id="ARBA00022547"/>
    </source>
</evidence>
<comment type="similarity">
    <text evidence="1 15 16">Belongs to the ATPase B chain family.</text>
</comment>
<evidence type="ECO:0000256" key="17">
    <source>
        <dbReference type="SAM" id="Coils"/>
    </source>
</evidence>
<evidence type="ECO:0000256" key="5">
    <source>
        <dbReference type="ARBA" id="ARBA00022692"/>
    </source>
</evidence>
<keyword evidence="18" id="KW-0378">Hydrolase</keyword>
<feature type="transmembrane region" description="Helical" evidence="15">
    <location>
        <begin position="6"/>
        <end position="26"/>
    </location>
</feature>
<dbReference type="Proteomes" id="UP000054363">
    <property type="component" value="Unassembled WGS sequence"/>
</dbReference>
<dbReference type="SUPFAM" id="SSF81573">
    <property type="entry name" value="F1F0 ATP synthase subunit B, membrane domain"/>
    <property type="match status" value="1"/>
</dbReference>
<name>A0A094JEI0_9GAMM</name>
<evidence type="ECO:0000256" key="12">
    <source>
        <dbReference type="ARBA" id="ARBA00025614"/>
    </source>
</evidence>
<comment type="caution">
    <text evidence="18">The sequence shown here is derived from an EMBL/GenBank/DDBJ whole genome shotgun (WGS) entry which is preliminary data.</text>
</comment>
<dbReference type="NCBIfam" id="NF004411">
    <property type="entry name" value="PRK05759.1-2"/>
    <property type="match status" value="1"/>
</dbReference>
<evidence type="ECO:0000256" key="7">
    <source>
        <dbReference type="ARBA" id="ARBA00022989"/>
    </source>
</evidence>
<evidence type="ECO:0000256" key="8">
    <source>
        <dbReference type="ARBA" id="ARBA00023065"/>
    </source>
</evidence>
<dbReference type="AlphaFoldDB" id="A0A094JEI0"/>
<dbReference type="GO" id="GO:0045259">
    <property type="term" value="C:proton-transporting ATP synthase complex"/>
    <property type="evidence" value="ECO:0007669"/>
    <property type="project" value="UniProtKB-KW"/>
</dbReference>
<keyword evidence="7 15" id="KW-1133">Transmembrane helix</keyword>
<dbReference type="STRING" id="435908.IDSA_07835"/>
<evidence type="ECO:0000313" key="19">
    <source>
        <dbReference type="Proteomes" id="UP000054363"/>
    </source>
</evidence>